<dbReference type="RefSeq" id="WP_076285566.1">
    <property type="nucleotide sequence ID" value="NZ_MPTW01000011.1"/>
</dbReference>
<dbReference type="EMBL" id="MPTW01000011">
    <property type="protein sequence ID" value="OME67732.1"/>
    <property type="molecule type" value="Genomic_DNA"/>
</dbReference>
<dbReference type="InterPro" id="IPR032111">
    <property type="entry name" value="Clostridium_phage_holin"/>
</dbReference>
<evidence type="ECO:0000256" key="1">
    <source>
        <dbReference type="SAM" id="Phobius"/>
    </source>
</evidence>
<organism evidence="2 3">
    <name type="scientific">Paenibacillus odorifer</name>
    <dbReference type="NCBI Taxonomy" id="189426"/>
    <lineage>
        <taxon>Bacteria</taxon>
        <taxon>Bacillati</taxon>
        <taxon>Bacillota</taxon>
        <taxon>Bacilli</taxon>
        <taxon>Bacillales</taxon>
        <taxon>Paenibacillaceae</taxon>
        <taxon>Paenibacillus</taxon>
    </lineage>
</organism>
<comment type="caution">
    <text evidence="2">The sequence shown here is derived from an EMBL/GenBank/DDBJ whole genome shotgun (WGS) entry which is preliminary data.</text>
</comment>
<keyword evidence="1" id="KW-0812">Transmembrane</keyword>
<dbReference type="Pfam" id="PF16079">
    <property type="entry name" value="Phage_holin_5_2"/>
    <property type="match status" value="1"/>
</dbReference>
<feature type="transmembrane region" description="Helical" evidence="1">
    <location>
        <begin position="6"/>
        <end position="27"/>
    </location>
</feature>
<evidence type="ECO:0000313" key="3">
    <source>
        <dbReference type="Proteomes" id="UP000187425"/>
    </source>
</evidence>
<name>A0A1R0ZE34_9BACL</name>
<proteinExistence type="predicted"/>
<dbReference type="Proteomes" id="UP000187425">
    <property type="component" value="Unassembled WGS sequence"/>
</dbReference>
<keyword evidence="1" id="KW-0472">Membrane</keyword>
<gene>
    <name evidence="2" type="ORF">BSK65_19575</name>
</gene>
<evidence type="ECO:0008006" key="4">
    <source>
        <dbReference type="Google" id="ProtNLM"/>
    </source>
</evidence>
<reference evidence="2 3" key="1">
    <citation type="submission" date="2016-11" db="EMBL/GenBank/DDBJ databases">
        <title>Paenibacillus species isolates.</title>
        <authorList>
            <person name="Beno S.M."/>
        </authorList>
    </citation>
    <scope>NUCLEOTIDE SEQUENCE [LARGE SCALE GENOMIC DNA]</scope>
    <source>
        <strain evidence="2 3">FSL H7-0443</strain>
    </source>
</reference>
<sequence length="88" mass="9813">MEWNTIVNLIKPEQLFIVAGCWVIGYILKQTPRVPNWAIIYWVTLLAIISVCFTLGFTIDSIVQGILCGAMAVYGNQLIKQAQKGANK</sequence>
<accession>A0A1R0ZE34</accession>
<feature type="transmembrane region" description="Helical" evidence="1">
    <location>
        <begin position="39"/>
        <end position="56"/>
    </location>
</feature>
<keyword evidence="1" id="KW-1133">Transmembrane helix</keyword>
<dbReference type="OrthoDB" id="2884029at2"/>
<protein>
    <recommendedName>
        <fullName evidence="4">Holin</fullName>
    </recommendedName>
</protein>
<dbReference type="AlphaFoldDB" id="A0A1R0ZE34"/>
<evidence type="ECO:0000313" key="2">
    <source>
        <dbReference type="EMBL" id="OME67732.1"/>
    </source>
</evidence>